<protein>
    <submittedName>
        <fullName evidence="4">Uncharacterized mitochondrial protein AtMg00810-like</fullName>
    </submittedName>
</protein>
<feature type="domain" description="Retrovirus-related Pol polyprotein from transposon TNT 1-94-like beta-barrel" evidence="3">
    <location>
        <begin position="415"/>
        <end position="457"/>
    </location>
</feature>
<dbReference type="PANTHER" id="PTHR11439:SF495">
    <property type="entry name" value="REVERSE TRANSCRIPTASE, RNA-DEPENDENT DNA POLYMERASE-RELATED"/>
    <property type="match status" value="1"/>
</dbReference>
<organism evidence="4">
    <name type="scientific">Tanacetum cinerariifolium</name>
    <name type="common">Dalmatian daisy</name>
    <name type="synonym">Chrysanthemum cinerariifolium</name>
    <dbReference type="NCBI Taxonomy" id="118510"/>
    <lineage>
        <taxon>Eukaryota</taxon>
        <taxon>Viridiplantae</taxon>
        <taxon>Streptophyta</taxon>
        <taxon>Embryophyta</taxon>
        <taxon>Tracheophyta</taxon>
        <taxon>Spermatophyta</taxon>
        <taxon>Magnoliopsida</taxon>
        <taxon>eudicotyledons</taxon>
        <taxon>Gunneridae</taxon>
        <taxon>Pentapetalae</taxon>
        <taxon>asterids</taxon>
        <taxon>campanulids</taxon>
        <taxon>Asterales</taxon>
        <taxon>Asteraceae</taxon>
        <taxon>Asteroideae</taxon>
        <taxon>Anthemideae</taxon>
        <taxon>Anthemidinae</taxon>
        <taxon>Tanacetum</taxon>
    </lineage>
</organism>
<dbReference type="PANTHER" id="PTHR11439">
    <property type="entry name" value="GAG-POL-RELATED RETROTRANSPOSON"/>
    <property type="match status" value="1"/>
</dbReference>
<dbReference type="Pfam" id="PF22936">
    <property type="entry name" value="Pol_BBD"/>
    <property type="match status" value="1"/>
</dbReference>
<feature type="region of interest" description="Disordered" evidence="2">
    <location>
        <begin position="523"/>
        <end position="556"/>
    </location>
</feature>
<sequence length="1098" mass="122929">MDTSTTNALVVQNGICGYDWSFQAKEGPTNFALMAYTSQRSLSPDSEVHTCSKKCLKLFESLQKQYDQQHKALNKSNIKIIGYQIGLESLEARIVVHEKNEAIYEESISFLKYNVQVKDISIKEVKNQLEKALKEKDDLKLKLDKFETSSKSLTKMQNSQISAKDKTGLGYNGQMNESKVLTNVVDSVSDSSECNGDDNQVNDRFKKSEEYHVVPHPYTGNYMPPRADLSFAGLDDSVFMSKVSETINSVPKIETITSKTSKDSLEKSKTVRSSAPLIEDYESDSEEENMLKSKEVKKIVKPSFEKIEFVNARNKIIENESKAEKPRKFSQSPRSNKRNWNGLMTQRLVLTKSKQVSVNTAKQSSHRSAASVSAARDVNTAAPRPKVNDALPKTYFYFKAHLPGNPQYALQDQGIFDSGCSRHMTGNKSYLTVYQEIDGGFVAFGENTKGGKITGKGIKPALSFMRSFGCPVTILNTLDHLGNQTNGNASTKENIDVGQDRKRTVPDQEYILLPLWTKDSQLSSTSKQTLDDGFKPSEDDEKKNAKSPGNDVPNNAVDENIVYECADDPNKPDLEDTSIFEDLHEDVFGAEADFNNMESTFQSAFIYGRIEEEIYVCQPPGFEDPDHLDKIYKNLVKDADGDDVDVHLYKSIIGSLMYLTASRPDIMYAVYVYARFQVTPKVSHLHVVKRIFRYLKIKPKLGLWYPKDSPFELVAYTDSDNAGASLDRKSTTGGCQFLGRRLISWQCKKQTVVATSTTEAEYVAAASCCGQVKTVNEDVWLQALVDGKKVIVNEASIRGALRLDDAEGTACLPNADIFEELARMGKHKSKRKQRKETEVSLDEPQTEEHVPTPSHDLLPSGDDIMQLSELMEIYTKLSDRVLSLEQDKTNQAVEIKKLKKRVKRLEGKKKKRTYRLKRLYKVGLSARVEPYEKTTSLGRMNEEEMFGVNDLIGDEVIIDATTSENVEQNVEKEVSTADPVTTAGEVVTTADIEVSTVEVTTTATISKFSKDELIQAQTLIEIKTAKPKAITTAATTTTAITRPKARGVIVQELSEFRTTPTPQPSKAKYKGKSIMVELEKPLKKKDQIAHDEEVTREL</sequence>
<feature type="coiled-coil region" evidence="1">
    <location>
        <begin position="867"/>
        <end position="908"/>
    </location>
</feature>
<accession>A0A6L2N9Q1</accession>
<dbReference type="EMBL" id="BKCJ010008585">
    <property type="protein sequence ID" value="GEU82956.1"/>
    <property type="molecule type" value="Genomic_DNA"/>
</dbReference>
<comment type="caution">
    <text evidence="4">The sequence shown here is derived from an EMBL/GenBank/DDBJ whole genome shotgun (WGS) entry which is preliminary data.</text>
</comment>
<proteinExistence type="predicted"/>
<dbReference type="CDD" id="cd09272">
    <property type="entry name" value="RNase_HI_RT_Ty1"/>
    <property type="match status" value="1"/>
</dbReference>
<feature type="compositionally biased region" description="Basic and acidic residues" evidence="2">
    <location>
        <begin position="529"/>
        <end position="544"/>
    </location>
</feature>
<dbReference type="AlphaFoldDB" id="A0A6L2N9Q1"/>
<evidence type="ECO:0000259" key="3">
    <source>
        <dbReference type="Pfam" id="PF22936"/>
    </source>
</evidence>
<feature type="compositionally biased region" description="Basic residues" evidence="2">
    <location>
        <begin position="825"/>
        <end position="834"/>
    </location>
</feature>
<gene>
    <name evidence="4" type="ORF">Tci_054934</name>
</gene>
<feature type="coiled-coil region" evidence="1">
    <location>
        <begin position="87"/>
        <end position="149"/>
    </location>
</feature>
<evidence type="ECO:0000313" key="4">
    <source>
        <dbReference type="EMBL" id="GEU82956.1"/>
    </source>
</evidence>
<evidence type="ECO:0000256" key="2">
    <source>
        <dbReference type="SAM" id="MobiDB-lite"/>
    </source>
</evidence>
<dbReference type="InterPro" id="IPR054722">
    <property type="entry name" value="PolX-like_BBD"/>
</dbReference>
<feature type="region of interest" description="Disordered" evidence="2">
    <location>
        <begin position="825"/>
        <end position="860"/>
    </location>
</feature>
<name>A0A6L2N9Q1_TANCI</name>
<keyword evidence="1" id="KW-0175">Coiled coil</keyword>
<evidence type="ECO:0000256" key="1">
    <source>
        <dbReference type="SAM" id="Coils"/>
    </source>
</evidence>
<reference evidence="4" key="1">
    <citation type="journal article" date="2019" name="Sci. Rep.">
        <title>Draft genome of Tanacetum cinerariifolium, the natural source of mosquito coil.</title>
        <authorList>
            <person name="Yamashiro T."/>
            <person name="Shiraishi A."/>
            <person name="Satake H."/>
            <person name="Nakayama K."/>
        </authorList>
    </citation>
    <scope>NUCLEOTIDE SEQUENCE</scope>
</reference>